<protein>
    <submittedName>
        <fullName evidence="1">Uncharacterized protein</fullName>
    </submittedName>
</protein>
<reference evidence="1" key="1">
    <citation type="journal article" date="2014" name="Front. Microbiol.">
        <title>High frequency of phylogenetically diverse reductive dehalogenase-homologous genes in deep subseafloor sedimentary metagenomes.</title>
        <authorList>
            <person name="Kawai M."/>
            <person name="Futagami T."/>
            <person name="Toyoda A."/>
            <person name="Takaki Y."/>
            <person name="Nishi S."/>
            <person name="Hori S."/>
            <person name="Arai W."/>
            <person name="Tsubouchi T."/>
            <person name="Morono Y."/>
            <person name="Uchiyama I."/>
            <person name="Ito T."/>
            <person name="Fujiyama A."/>
            <person name="Inagaki F."/>
            <person name="Takami H."/>
        </authorList>
    </citation>
    <scope>NUCLEOTIDE SEQUENCE</scope>
    <source>
        <strain evidence="1">Expedition CK06-06</strain>
    </source>
</reference>
<name>X1ESP0_9ZZZZ</name>
<comment type="caution">
    <text evidence="1">The sequence shown here is derived from an EMBL/GenBank/DDBJ whole genome shotgun (WGS) entry which is preliminary data.</text>
</comment>
<evidence type="ECO:0000313" key="1">
    <source>
        <dbReference type="EMBL" id="GAH20179.1"/>
    </source>
</evidence>
<dbReference type="EMBL" id="BARU01003062">
    <property type="protein sequence ID" value="GAH20179.1"/>
    <property type="molecule type" value="Genomic_DNA"/>
</dbReference>
<gene>
    <name evidence="1" type="ORF">S03H2_06836</name>
</gene>
<proteinExistence type="predicted"/>
<sequence length="70" mass="8347">MIKRFKSDIVIRYENDYGYALVVITNQKNEIIENLMLGFSNDFNSKYKNKLLDIQDLNRLINISEFIDIK</sequence>
<dbReference type="AlphaFoldDB" id="X1ESP0"/>
<organism evidence="1">
    <name type="scientific">marine sediment metagenome</name>
    <dbReference type="NCBI Taxonomy" id="412755"/>
    <lineage>
        <taxon>unclassified sequences</taxon>
        <taxon>metagenomes</taxon>
        <taxon>ecological metagenomes</taxon>
    </lineage>
</organism>
<accession>X1ESP0</accession>